<dbReference type="Pfam" id="PF08238">
    <property type="entry name" value="Sel1"/>
    <property type="match status" value="5"/>
</dbReference>
<comment type="similarity">
    <text evidence="1">Belongs to the sel-1 family.</text>
</comment>
<dbReference type="AlphaFoldDB" id="A0A9P6PPM1"/>
<evidence type="ECO:0000313" key="3">
    <source>
        <dbReference type="EMBL" id="KAG0250171.1"/>
    </source>
</evidence>
<gene>
    <name evidence="3" type="ORF">DFQ27_009525</name>
</gene>
<feature type="region of interest" description="Disordered" evidence="2">
    <location>
        <begin position="312"/>
        <end position="396"/>
    </location>
</feature>
<dbReference type="InterPro" id="IPR029060">
    <property type="entry name" value="PIN-like_dom_sf"/>
</dbReference>
<dbReference type="SUPFAM" id="SSF81901">
    <property type="entry name" value="HCP-like"/>
    <property type="match status" value="1"/>
</dbReference>
<dbReference type="Gene3D" id="3.40.50.1010">
    <property type="entry name" value="5'-nuclease"/>
    <property type="match status" value="1"/>
</dbReference>
<reference evidence="3" key="1">
    <citation type="journal article" date="2020" name="Fungal Divers.">
        <title>Resolving the Mortierellaceae phylogeny through synthesis of multi-gene phylogenetics and phylogenomics.</title>
        <authorList>
            <person name="Vandepol N."/>
            <person name="Liber J."/>
            <person name="Desiro A."/>
            <person name="Na H."/>
            <person name="Kennedy M."/>
            <person name="Barry K."/>
            <person name="Grigoriev I.V."/>
            <person name="Miller A.N."/>
            <person name="O'Donnell K."/>
            <person name="Stajich J.E."/>
            <person name="Bonito G."/>
        </authorList>
    </citation>
    <scope>NUCLEOTIDE SEQUENCE</scope>
    <source>
        <strain evidence="3">BC1065</strain>
    </source>
</reference>
<dbReference type="OrthoDB" id="2425131at2759"/>
<dbReference type="EMBL" id="JAAAJB010000889">
    <property type="protein sequence ID" value="KAG0250171.1"/>
    <property type="molecule type" value="Genomic_DNA"/>
</dbReference>
<evidence type="ECO:0000256" key="1">
    <source>
        <dbReference type="ARBA" id="ARBA00038101"/>
    </source>
</evidence>
<keyword evidence="4" id="KW-1185">Reference proteome</keyword>
<evidence type="ECO:0008006" key="5">
    <source>
        <dbReference type="Google" id="ProtNLM"/>
    </source>
</evidence>
<evidence type="ECO:0000256" key="2">
    <source>
        <dbReference type="SAM" id="MobiDB-lite"/>
    </source>
</evidence>
<organism evidence="3 4">
    <name type="scientific">Actinomortierella ambigua</name>
    <dbReference type="NCBI Taxonomy" id="1343610"/>
    <lineage>
        <taxon>Eukaryota</taxon>
        <taxon>Fungi</taxon>
        <taxon>Fungi incertae sedis</taxon>
        <taxon>Mucoromycota</taxon>
        <taxon>Mortierellomycotina</taxon>
        <taxon>Mortierellomycetes</taxon>
        <taxon>Mortierellales</taxon>
        <taxon>Mortierellaceae</taxon>
        <taxon>Actinomortierella</taxon>
    </lineage>
</organism>
<evidence type="ECO:0000313" key="4">
    <source>
        <dbReference type="Proteomes" id="UP000807716"/>
    </source>
</evidence>
<dbReference type="PANTHER" id="PTHR11102">
    <property type="entry name" value="SEL-1-LIKE PROTEIN"/>
    <property type="match status" value="1"/>
</dbReference>
<accession>A0A9P6PPM1</accession>
<feature type="non-terminal residue" evidence="3">
    <location>
        <position position="587"/>
    </location>
</feature>
<dbReference type="Proteomes" id="UP000807716">
    <property type="component" value="Unassembled WGS sequence"/>
</dbReference>
<dbReference type="InterPro" id="IPR006597">
    <property type="entry name" value="Sel1-like"/>
</dbReference>
<sequence>MTTTLPSISGVYWVDVEAVFYNDIKHAFLYSSDINDGLQVLQARMVSRLVNKDNVVPYNKIVLVLDGNPCLEKSATTRSRDEAADQAFTEASKHLQGIRTRVTAGQPWPGRNAEKLFNIALAKSYRMTNAQRVQLAQFLNGLNVGWVAFQAPCEADTAIARRCARADVVVSTDSDLLGYANVTQLVRPMRGETYGIYVMADIIAALGLPSFCHWQALCTVSKTDYSENIAGLGHVRNLETIKNLTGTTTSRVVQQYLALPFVSQKNTTNLTFVHPLNIFEQMNPTMIPFTGTVASMGRQVRQLADDLKALKRQHRAQRPAQGGGANVIGHLSGHQGPSRYRSVTPPGAAKRWNLSAPTNSIKESFSDGDDVSTTAGVRNKHDHTHSDARAEAGNGYIPQTDDTVVQYFSQAAQRGNNDAQLFLAWLYNNGGGGVDKNVKSSLRWCHKAAGCGNIAAQLMLGKMYEQGQDVEASEVEAANWYRTAAVHGVVEAQVKMGEMYENGRGVQQDDAEAFRWFHMAAKDGQVDAQVKAATWFSLGRGVEQSDVEAAKWFAKAAVQGDSEAQFNLGVMYRQGQGVDQSDVEAAK</sequence>
<dbReference type="Gene3D" id="1.25.40.10">
    <property type="entry name" value="Tetratricopeptide repeat domain"/>
    <property type="match status" value="2"/>
</dbReference>
<dbReference type="InterPro" id="IPR011990">
    <property type="entry name" value="TPR-like_helical_dom_sf"/>
</dbReference>
<dbReference type="SUPFAM" id="SSF88723">
    <property type="entry name" value="PIN domain-like"/>
    <property type="match status" value="1"/>
</dbReference>
<comment type="caution">
    <text evidence="3">The sequence shown here is derived from an EMBL/GenBank/DDBJ whole genome shotgun (WGS) entry which is preliminary data.</text>
</comment>
<dbReference type="PANTHER" id="PTHR11102:SF160">
    <property type="entry name" value="ERAD-ASSOCIATED E3 UBIQUITIN-PROTEIN LIGASE COMPONENT HRD3"/>
    <property type="match status" value="1"/>
</dbReference>
<proteinExistence type="inferred from homology"/>
<dbReference type="InterPro" id="IPR050767">
    <property type="entry name" value="Sel1_AlgK"/>
</dbReference>
<protein>
    <recommendedName>
        <fullName evidence="5">Exonuclease 1</fullName>
    </recommendedName>
</protein>
<name>A0A9P6PPM1_9FUNG</name>
<dbReference type="SMART" id="SM00671">
    <property type="entry name" value="SEL1"/>
    <property type="match status" value="5"/>
</dbReference>